<feature type="transmembrane region" description="Helical" evidence="10">
    <location>
        <begin position="56"/>
        <end position="77"/>
    </location>
</feature>
<keyword evidence="13" id="KW-1185">Reference proteome</keyword>
<dbReference type="SUPFAM" id="SSF52343">
    <property type="entry name" value="Ferredoxin reductase-like, C-terminal NADP-linked domain"/>
    <property type="match status" value="1"/>
</dbReference>
<keyword evidence="3" id="KW-0813">Transport</keyword>
<proteinExistence type="inferred from homology"/>
<dbReference type="InterPro" id="IPR013121">
    <property type="entry name" value="Fe_red_NAD-bd_6"/>
</dbReference>
<keyword evidence="5" id="KW-0249">Electron transport</keyword>
<name>A0A6A6GBR7_9PEZI</name>
<evidence type="ECO:0000256" key="3">
    <source>
        <dbReference type="ARBA" id="ARBA00022448"/>
    </source>
</evidence>
<organism evidence="12 13">
    <name type="scientific">Elsinoe ampelina</name>
    <dbReference type="NCBI Taxonomy" id="302913"/>
    <lineage>
        <taxon>Eukaryota</taxon>
        <taxon>Fungi</taxon>
        <taxon>Dikarya</taxon>
        <taxon>Ascomycota</taxon>
        <taxon>Pezizomycotina</taxon>
        <taxon>Dothideomycetes</taxon>
        <taxon>Dothideomycetidae</taxon>
        <taxon>Myriangiales</taxon>
        <taxon>Elsinoaceae</taxon>
        <taxon>Elsinoe</taxon>
    </lineage>
</organism>
<dbReference type="InterPro" id="IPR017927">
    <property type="entry name" value="FAD-bd_FR_type"/>
</dbReference>
<keyword evidence="9 10" id="KW-0472">Membrane</keyword>
<evidence type="ECO:0000256" key="4">
    <source>
        <dbReference type="ARBA" id="ARBA00022692"/>
    </source>
</evidence>
<evidence type="ECO:0000256" key="5">
    <source>
        <dbReference type="ARBA" id="ARBA00022982"/>
    </source>
</evidence>
<keyword evidence="4 10" id="KW-0812">Transmembrane</keyword>
<dbReference type="GO" id="GO:0006826">
    <property type="term" value="P:iron ion transport"/>
    <property type="evidence" value="ECO:0007669"/>
    <property type="project" value="TreeGrafter"/>
</dbReference>
<comment type="similarity">
    <text evidence="2">Belongs to the ferric reductase (FRE) family.</text>
</comment>
<dbReference type="InterPro" id="IPR013112">
    <property type="entry name" value="FAD-bd_8"/>
</dbReference>
<dbReference type="GO" id="GO:0006879">
    <property type="term" value="P:intracellular iron ion homeostasis"/>
    <property type="evidence" value="ECO:0007669"/>
    <property type="project" value="TreeGrafter"/>
</dbReference>
<dbReference type="OrthoDB" id="167398at2759"/>
<keyword evidence="7" id="KW-0560">Oxidoreductase</keyword>
<evidence type="ECO:0000259" key="11">
    <source>
        <dbReference type="PROSITE" id="PS51384"/>
    </source>
</evidence>
<dbReference type="InterPro" id="IPR051410">
    <property type="entry name" value="Ferric/Cupric_Reductase"/>
</dbReference>
<sequence length="627" mass="70192">MATMKASLLARQHIQDFANAKQLEPHWGYAERVVPCVNDKGSCEYLDIIYGSHDLGMIYTAVFWALLVAIFGSWALVRLLCRPGKGSEGPIEQVGGLNKALRSLAATSRRYLLPEFGGIGRKIFSRTTRLQITILAVLAAYLFIFSFLGMRFAKWVTPIKAHPGHFNTRTSIGPFANRVGVLAYALTPFSIFLASRESVLSLATGLPYQSFNFLHRWLGYIILVQSMLHTMGWIIIETWLYQPQPTTAIHIFSETYIIAGIVAQFLLLVLFVLSMSPVIRWTGYEFFRKAHYVLAMLYIGFCWMHWAKLYCFLIASLVLWAVDRGLRLLRTAYLHYRPSKESKILESAKSTFTSFPDEVNGDIIRITFPHQRASFKIGQHFYLTFPRITLWQSHPFTPLTLPDRVEGKVQHTYIFRAKQGETRRLALTARAQGGLADVPVVLSGPYGTAITNRLGGEANVLCIAGGTGITFVLPILLDMINKTPVEGRKVTLIWAVRTRGDVQWVADELAKVREAENTHDIDVRIFVTRDNTKDKTVVVGEKGEDTGSDSGDESTLDVADGRPDLNKHVHGFVQEVVRARTAVFASGPGEMISELRAVVASVNDGGKVWRGDSTGDVELTCDDRLEW</sequence>
<evidence type="ECO:0000313" key="12">
    <source>
        <dbReference type="EMBL" id="KAF2222820.1"/>
    </source>
</evidence>
<protein>
    <submittedName>
        <fullName evidence="12">Ferric reductase NAD binding domain-containing protein</fullName>
    </submittedName>
</protein>
<evidence type="ECO:0000256" key="7">
    <source>
        <dbReference type="ARBA" id="ARBA00023002"/>
    </source>
</evidence>
<dbReference type="Pfam" id="PF01794">
    <property type="entry name" value="Ferric_reduct"/>
    <property type="match status" value="1"/>
</dbReference>
<evidence type="ECO:0000256" key="9">
    <source>
        <dbReference type="ARBA" id="ARBA00023136"/>
    </source>
</evidence>
<evidence type="ECO:0000256" key="8">
    <source>
        <dbReference type="ARBA" id="ARBA00023065"/>
    </source>
</evidence>
<dbReference type="CDD" id="cd06186">
    <property type="entry name" value="NOX_Duox_like_FAD_NADP"/>
    <property type="match status" value="1"/>
</dbReference>
<dbReference type="InterPro" id="IPR013130">
    <property type="entry name" value="Fe3_Rdtase_TM_dom"/>
</dbReference>
<gene>
    <name evidence="12" type="ORF">BDZ85DRAFT_289570</name>
</gene>
<dbReference type="SFLD" id="SFLDG01168">
    <property type="entry name" value="Ferric_reductase_subgroup_(FRE"/>
    <property type="match status" value="1"/>
</dbReference>
<feature type="transmembrane region" description="Helical" evidence="10">
    <location>
        <begin position="175"/>
        <end position="196"/>
    </location>
</feature>
<dbReference type="Gene3D" id="3.40.50.80">
    <property type="entry name" value="Nucleotide-binding domain of ferredoxin-NADP reductase (FNR) module"/>
    <property type="match status" value="1"/>
</dbReference>
<feature type="transmembrane region" description="Helical" evidence="10">
    <location>
        <begin position="291"/>
        <end position="322"/>
    </location>
</feature>
<keyword evidence="6 10" id="KW-1133">Transmembrane helix</keyword>
<evidence type="ECO:0000313" key="13">
    <source>
        <dbReference type="Proteomes" id="UP000799538"/>
    </source>
</evidence>
<dbReference type="AlphaFoldDB" id="A0A6A6GBR7"/>
<evidence type="ECO:0000256" key="2">
    <source>
        <dbReference type="ARBA" id="ARBA00006278"/>
    </source>
</evidence>
<feature type="transmembrane region" description="Helical" evidence="10">
    <location>
        <begin position="217"/>
        <end position="236"/>
    </location>
</feature>
<feature type="transmembrane region" description="Helical" evidence="10">
    <location>
        <begin position="132"/>
        <end position="155"/>
    </location>
</feature>
<comment type="subcellular location">
    <subcellularLocation>
        <location evidence="1">Membrane</location>
        <topology evidence="1">Multi-pass membrane protein</topology>
    </subcellularLocation>
</comment>
<evidence type="ECO:0000256" key="6">
    <source>
        <dbReference type="ARBA" id="ARBA00022989"/>
    </source>
</evidence>
<dbReference type="Proteomes" id="UP000799538">
    <property type="component" value="Unassembled WGS sequence"/>
</dbReference>
<dbReference type="PANTHER" id="PTHR32361">
    <property type="entry name" value="FERRIC/CUPRIC REDUCTASE TRANSMEMBRANE COMPONENT"/>
    <property type="match status" value="1"/>
</dbReference>
<dbReference type="PANTHER" id="PTHR32361:SF3">
    <property type="entry name" value="REDUCTASE, PUTATIVE (AFU_ORTHOLOGUE AFUA_6G13750)-RELATED"/>
    <property type="match status" value="1"/>
</dbReference>
<dbReference type="Pfam" id="PF08030">
    <property type="entry name" value="NAD_binding_6"/>
    <property type="match status" value="1"/>
</dbReference>
<dbReference type="GO" id="GO:0015677">
    <property type="term" value="P:copper ion import"/>
    <property type="evidence" value="ECO:0007669"/>
    <property type="project" value="TreeGrafter"/>
</dbReference>
<keyword evidence="8" id="KW-0406">Ion transport</keyword>
<feature type="domain" description="FAD-binding FR-type" evidence="11">
    <location>
        <begin position="337"/>
        <end position="452"/>
    </location>
</feature>
<reference evidence="13" key="1">
    <citation type="journal article" date="2020" name="Stud. Mycol.">
        <title>101 Dothideomycetes genomes: A test case for predicting lifestyles and emergence of pathogens.</title>
        <authorList>
            <person name="Haridas S."/>
            <person name="Albert R."/>
            <person name="Binder M."/>
            <person name="Bloem J."/>
            <person name="LaButti K."/>
            <person name="Salamov A."/>
            <person name="Andreopoulos B."/>
            <person name="Baker S."/>
            <person name="Barry K."/>
            <person name="Bills G."/>
            <person name="Bluhm B."/>
            <person name="Cannon C."/>
            <person name="Castanera R."/>
            <person name="Culley D."/>
            <person name="Daum C."/>
            <person name="Ezra D."/>
            <person name="Gonzalez J."/>
            <person name="Henrissat B."/>
            <person name="Kuo A."/>
            <person name="Liang C."/>
            <person name="Lipzen A."/>
            <person name="Lutzoni F."/>
            <person name="Magnuson J."/>
            <person name="Mondo S."/>
            <person name="Nolan M."/>
            <person name="Ohm R."/>
            <person name="Pangilinan J."/>
            <person name="Park H.-J."/>
            <person name="Ramirez L."/>
            <person name="Alfaro M."/>
            <person name="Sun H."/>
            <person name="Tritt A."/>
            <person name="Yoshinaga Y."/>
            <person name="Zwiers L.-H."/>
            <person name="Turgeon B."/>
            <person name="Goodwin S."/>
            <person name="Spatafora J."/>
            <person name="Crous P."/>
            <person name="Grigoriev I."/>
        </authorList>
    </citation>
    <scope>NUCLEOTIDE SEQUENCE [LARGE SCALE GENOMIC DNA]</scope>
    <source>
        <strain evidence="13">CECT 20119</strain>
    </source>
</reference>
<accession>A0A6A6GBR7</accession>
<dbReference type="EMBL" id="ML992507">
    <property type="protein sequence ID" value="KAF2222820.1"/>
    <property type="molecule type" value="Genomic_DNA"/>
</dbReference>
<dbReference type="Pfam" id="PF08022">
    <property type="entry name" value="FAD_binding_8"/>
    <property type="match status" value="1"/>
</dbReference>
<dbReference type="PROSITE" id="PS51384">
    <property type="entry name" value="FAD_FR"/>
    <property type="match status" value="1"/>
</dbReference>
<evidence type="ECO:0000256" key="1">
    <source>
        <dbReference type="ARBA" id="ARBA00004141"/>
    </source>
</evidence>
<feature type="transmembrane region" description="Helical" evidence="10">
    <location>
        <begin position="256"/>
        <end position="279"/>
    </location>
</feature>
<dbReference type="GO" id="GO:0000293">
    <property type="term" value="F:ferric-chelate reductase activity"/>
    <property type="evidence" value="ECO:0007669"/>
    <property type="project" value="UniProtKB-ARBA"/>
</dbReference>
<evidence type="ECO:0000256" key="10">
    <source>
        <dbReference type="SAM" id="Phobius"/>
    </source>
</evidence>
<dbReference type="GO" id="GO:0005886">
    <property type="term" value="C:plasma membrane"/>
    <property type="evidence" value="ECO:0007669"/>
    <property type="project" value="TreeGrafter"/>
</dbReference>
<dbReference type="SFLD" id="SFLDS00052">
    <property type="entry name" value="Ferric_Reductase_Domain"/>
    <property type="match status" value="1"/>
</dbReference>
<dbReference type="InterPro" id="IPR039261">
    <property type="entry name" value="FNR_nucleotide-bd"/>
</dbReference>